<sequence length="316" mass="35121">MNASRSLGERKQSKKHAKPLDDFAPSGYSINVVRTKASLAAPLFGPITLPRRDDMSQLEIVVDIETVPCTRPELIEEIRADLRENFKAPSDMTKEKACAELGMKDADQIKFTSKARALEMWVERFRDEKLEETAMEQWRKTSFDGARGQVAVVGVAIDNEAPQTFFSDAWATNESVVLRSAFDYIASAYSPSSDRRPVFVGHYITGFDLRFMFQRAVILGIKPPSIIPFHARPWDDAVFDTMTRWAGHSGSIKLDALCEALGIPGKGGMDGSQVWDAVAEGRIGDVATYCAGDVRMTREAYRRMTFAPAIDLQIAA</sequence>
<reference evidence="1" key="1">
    <citation type="submission" date="2021-09" db="EMBL/GenBank/DDBJ databases">
        <title>Isolation and characterization of 3-chlorobenzoate degrading bacteria from soils in Shizuoka.</title>
        <authorList>
            <person name="Ifat A."/>
            <person name="Ogawa N."/>
            <person name="Kimbara K."/>
            <person name="Moriuchi R."/>
            <person name="Dohra H."/>
            <person name="Shintani M."/>
        </authorList>
    </citation>
    <scope>NUCLEOTIDE SEQUENCE</scope>
    <source>
        <strain evidence="1">19CS2-2</strain>
    </source>
</reference>
<dbReference type="EMBL" id="BPUR01000041">
    <property type="protein sequence ID" value="GJH22450.1"/>
    <property type="molecule type" value="Genomic_DNA"/>
</dbReference>
<accession>A0ACB5R5V4</accession>
<organism evidence="1 2">
    <name type="scientific">Caballeronia novacaledonica</name>
    <dbReference type="NCBI Taxonomy" id="1544861"/>
    <lineage>
        <taxon>Bacteria</taxon>
        <taxon>Pseudomonadati</taxon>
        <taxon>Pseudomonadota</taxon>
        <taxon>Betaproteobacteria</taxon>
        <taxon>Burkholderiales</taxon>
        <taxon>Burkholderiaceae</taxon>
        <taxon>Caballeronia</taxon>
    </lineage>
</organism>
<dbReference type="Proteomes" id="UP001055013">
    <property type="component" value="Unassembled WGS sequence"/>
</dbReference>
<protein>
    <submittedName>
        <fullName evidence="1">Uncharacterized protein</fullName>
    </submittedName>
</protein>
<evidence type="ECO:0000313" key="2">
    <source>
        <dbReference type="Proteomes" id="UP001055013"/>
    </source>
</evidence>
<keyword evidence="2" id="KW-1185">Reference proteome</keyword>
<name>A0ACB5R5V4_9BURK</name>
<comment type="caution">
    <text evidence="1">The sequence shown here is derived from an EMBL/GenBank/DDBJ whole genome shotgun (WGS) entry which is preliminary data.</text>
</comment>
<proteinExistence type="predicted"/>
<evidence type="ECO:0000313" key="1">
    <source>
        <dbReference type="EMBL" id="GJH22450.1"/>
    </source>
</evidence>
<gene>
    <name evidence="1" type="ORF">CBA19CS22_37930</name>
</gene>